<dbReference type="GO" id="GO:0006631">
    <property type="term" value="P:fatty acid metabolic process"/>
    <property type="evidence" value="ECO:0007669"/>
    <property type="project" value="TreeGrafter"/>
</dbReference>
<comment type="similarity">
    <text evidence="1">Belongs to the ATP-dependent AMP-binding enzyme family.</text>
</comment>
<gene>
    <name evidence="4" type="ORF">DWV00_23175</name>
</gene>
<evidence type="ECO:0000256" key="1">
    <source>
        <dbReference type="ARBA" id="ARBA00006432"/>
    </source>
</evidence>
<dbReference type="InterPro" id="IPR045851">
    <property type="entry name" value="AMP-bd_C_sf"/>
</dbReference>
<dbReference type="InterPro" id="IPR029069">
    <property type="entry name" value="HotDog_dom_sf"/>
</dbReference>
<dbReference type="OrthoDB" id="9787658at2"/>
<evidence type="ECO:0000259" key="2">
    <source>
        <dbReference type="Pfam" id="PF00501"/>
    </source>
</evidence>
<dbReference type="RefSeq" id="WP_115535947.1">
    <property type="nucleotide sequence ID" value="NZ_QRGA01000014.1"/>
</dbReference>
<proteinExistence type="inferred from homology"/>
<name>A0A3D8JUC5_9BURK</name>
<evidence type="ECO:0000259" key="3">
    <source>
        <dbReference type="Pfam" id="PF22818"/>
    </source>
</evidence>
<dbReference type="Gene3D" id="3.30.300.30">
    <property type="match status" value="1"/>
</dbReference>
<dbReference type="Gene3D" id="3.40.50.12780">
    <property type="entry name" value="N-terminal domain of ligase-like"/>
    <property type="match status" value="1"/>
</dbReference>
<dbReference type="PANTHER" id="PTHR43201">
    <property type="entry name" value="ACYL-COA SYNTHETASE"/>
    <property type="match status" value="1"/>
</dbReference>
<dbReference type="AlphaFoldDB" id="A0A3D8JUC5"/>
<feature type="domain" description="AMP-dependent synthetase/ligase" evidence="2">
    <location>
        <begin position="11"/>
        <end position="286"/>
    </location>
</feature>
<dbReference type="InterPro" id="IPR054545">
    <property type="entry name" value="ApeI-like"/>
</dbReference>
<evidence type="ECO:0000313" key="5">
    <source>
        <dbReference type="Proteomes" id="UP000256838"/>
    </source>
</evidence>
<keyword evidence="5" id="KW-1185">Reference proteome</keyword>
<comment type="caution">
    <text evidence="4">The sequence shown here is derived from an EMBL/GenBank/DDBJ whole genome shotgun (WGS) entry which is preliminary data.</text>
</comment>
<dbReference type="InterPro" id="IPR042099">
    <property type="entry name" value="ANL_N_sf"/>
</dbReference>
<protein>
    <submittedName>
        <fullName evidence="4">Beta-hydroxyacyl-ACP dehydratase</fullName>
    </submittedName>
</protein>
<feature type="domain" description="ApeI dehydratase-like" evidence="3">
    <location>
        <begin position="494"/>
        <end position="577"/>
    </location>
</feature>
<dbReference type="EMBL" id="QRGA01000014">
    <property type="protein sequence ID" value="RDU96500.1"/>
    <property type="molecule type" value="Genomic_DNA"/>
</dbReference>
<dbReference type="Proteomes" id="UP000256838">
    <property type="component" value="Unassembled WGS sequence"/>
</dbReference>
<dbReference type="Pfam" id="PF00501">
    <property type="entry name" value="AMP-binding"/>
    <property type="match status" value="1"/>
</dbReference>
<evidence type="ECO:0000313" key="4">
    <source>
        <dbReference type="EMBL" id="RDU96500.1"/>
    </source>
</evidence>
<dbReference type="Gene3D" id="3.10.129.10">
    <property type="entry name" value="Hotdog Thioesterase"/>
    <property type="match status" value="1"/>
</dbReference>
<dbReference type="SUPFAM" id="SSF54637">
    <property type="entry name" value="Thioesterase/thiol ester dehydrase-isomerase"/>
    <property type="match status" value="1"/>
</dbReference>
<reference evidence="4 5" key="1">
    <citation type="submission" date="2018-08" db="EMBL/GenBank/DDBJ databases">
        <title>Paraburkholderia sp. DHOM06 isolated from forest soil.</title>
        <authorList>
            <person name="Gao Z.-H."/>
            <person name="Qiu L.-H."/>
        </authorList>
    </citation>
    <scope>NUCLEOTIDE SEQUENCE [LARGE SCALE GENOMIC DNA]</scope>
    <source>
        <strain evidence="4 5">DHOM06</strain>
    </source>
</reference>
<dbReference type="GO" id="GO:0031956">
    <property type="term" value="F:medium-chain fatty acid-CoA ligase activity"/>
    <property type="evidence" value="ECO:0007669"/>
    <property type="project" value="TreeGrafter"/>
</dbReference>
<dbReference type="InterPro" id="IPR000873">
    <property type="entry name" value="AMP-dep_synth/lig_dom"/>
</dbReference>
<dbReference type="PANTHER" id="PTHR43201:SF8">
    <property type="entry name" value="ACYL-COA SYNTHETASE FAMILY MEMBER 3"/>
    <property type="match status" value="1"/>
</dbReference>
<sequence length="592" mass="63039">MPHFPLVSHASPDRTIAWRDGVPVTVREFLADTRALAAALPAGGHVFNVCKDRYRFAVGLCAALLAGKVSLLPSSHTLQTIRQLKAFAPDIFCLHDADDCTVELPRFRYPSMLAGAAFEDDAAPHIDGARVMAYVFTSGSTGEPVPHRKTWGFLVKNVRAAAARLGLLGAFDTTLVGTVPPQHMYGFESTVLLALIGGLAFSNGQPFYPSDVRSELEAVPAPRILVTSPIHLRALLASEPALPHASLILSATAPLSEKLAAQAEARLAAPLVEIYGSTETGQIATRRTARGAVWELFPEVTLTARAHSSGNDDADEVWAAGGHVEVPIQMGDALELIDDTHFLLHGRKADLVNIAGKRTSLAYLNHQLTAIAGVDDGAFFMPDDNEAASLEHGGQGTVPVTRLVALVVAPTLSPAELQRSLRERIDPAFMPRPLLFVDSLPRNGTGKLPRDALAPLVTALLDKRPAGPAASASASASASDERAGRAEGQFGPIMFEIPADHPALPGHFPGHPIVPGVVLLDYAIERIGEFLGRRLDACNIASAKFTSPVAPGERLALTFRRDERGTIRFTISAGERTAALGVLTERAERTSP</sequence>
<dbReference type="Pfam" id="PF22818">
    <property type="entry name" value="ApeI-like"/>
    <property type="match status" value="1"/>
</dbReference>
<organism evidence="4 5">
    <name type="scientific">Trinickia dinghuensis</name>
    <dbReference type="NCBI Taxonomy" id="2291023"/>
    <lineage>
        <taxon>Bacteria</taxon>
        <taxon>Pseudomonadati</taxon>
        <taxon>Pseudomonadota</taxon>
        <taxon>Betaproteobacteria</taxon>
        <taxon>Burkholderiales</taxon>
        <taxon>Burkholderiaceae</taxon>
        <taxon>Trinickia</taxon>
    </lineage>
</organism>
<accession>A0A3D8JUC5</accession>
<dbReference type="SUPFAM" id="SSF56801">
    <property type="entry name" value="Acetyl-CoA synthetase-like"/>
    <property type="match status" value="1"/>
</dbReference>